<feature type="transmembrane region" description="Helical" evidence="2">
    <location>
        <begin position="66"/>
        <end position="84"/>
    </location>
</feature>
<feature type="transmembrane region" description="Helical" evidence="2">
    <location>
        <begin position="6"/>
        <end position="30"/>
    </location>
</feature>
<dbReference type="SUPFAM" id="SSF54631">
    <property type="entry name" value="CBS-domain pair"/>
    <property type="match status" value="1"/>
</dbReference>
<dbReference type="EMBL" id="CP056071">
    <property type="protein sequence ID" value="UKK01968.1"/>
    <property type="molecule type" value="Genomic_DNA"/>
</dbReference>
<accession>A0A976MED7</accession>
<evidence type="ECO:0000313" key="5">
    <source>
        <dbReference type="Proteomes" id="UP000244811"/>
    </source>
</evidence>
<dbReference type="InterPro" id="IPR045095">
    <property type="entry name" value="ACDP"/>
</dbReference>
<proteinExistence type="predicted"/>
<dbReference type="PROSITE" id="PS51846">
    <property type="entry name" value="CNNM"/>
    <property type="match status" value="1"/>
</dbReference>
<dbReference type="AlphaFoldDB" id="A0A976MED7"/>
<name>A0A976MED7_THEOR</name>
<organism evidence="4 5">
    <name type="scientific">Theileria orientalis</name>
    <dbReference type="NCBI Taxonomy" id="68886"/>
    <lineage>
        <taxon>Eukaryota</taxon>
        <taxon>Sar</taxon>
        <taxon>Alveolata</taxon>
        <taxon>Apicomplexa</taxon>
        <taxon>Aconoidasida</taxon>
        <taxon>Piroplasmida</taxon>
        <taxon>Theileriidae</taxon>
        <taxon>Theileria</taxon>
    </lineage>
</organism>
<keyword evidence="1 2" id="KW-0472">Membrane</keyword>
<dbReference type="Proteomes" id="UP000244811">
    <property type="component" value="Chromosome 2"/>
</dbReference>
<dbReference type="InterPro" id="IPR002550">
    <property type="entry name" value="CNNM"/>
</dbReference>
<feature type="transmembrane region" description="Helical" evidence="2">
    <location>
        <begin position="90"/>
        <end position="108"/>
    </location>
</feature>
<keyword evidence="1 2" id="KW-0812">Transmembrane</keyword>
<dbReference type="PANTHER" id="PTHR12064:SF94">
    <property type="entry name" value="UNEXTENDED PROTEIN"/>
    <property type="match status" value="1"/>
</dbReference>
<dbReference type="GO" id="GO:0010960">
    <property type="term" value="P:magnesium ion homeostasis"/>
    <property type="evidence" value="ECO:0007669"/>
    <property type="project" value="InterPro"/>
</dbReference>
<evidence type="ECO:0000256" key="2">
    <source>
        <dbReference type="SAM" id="Phobius"/>
    </source>
</evidence>
<evidence type="ECO:0000313" key="4">
    <source>
        <dbReference type="EMBL" id="UKK01968.1"/>
    </source>
</evidence>
<dbReference type="GO" id="GO:0016020">
    <property type="term" value="C:membrane"/>
    <property type="evidence" value="ECO:0007669"/>
    <property type="project" value="UniProtKB-UniRule"/>
</dbReference>
<dbReference type="InterPro" id="IPR046342">
    <property type="entry name" value="CBS_dom_sf"/>
</dbReference>
<dbReference type="PANTHER" id="PTHR12064">
    <property type="entry name" value="METAL TRANSPORTER CNNM"/>
    <property type="match status" value="1"/>
</dbReference>
<keyword evidence="1 2" id="KW-1133">Transmembrane helix</keyword>
<feature type="domain" description="CNNM transmembrane" evidence="3">
    <location>
        <begin position="1"/>
        <end position="184"/>
    </location>
</feature>
<evidence type="ECO:0000256" key="1">
    <source>
        <dbReference type="PROSITE-ProRule" id="PRU01193"/>
    </source>
</evidence>
<dbReference type="Pfam" id="PF01595">
    <property type="entry name" value="CNNM"/>
    <property type="match status" value="1"/>
</dbReference>
<dbReference type="Gene3D" id="3.10.580.10">
    <property type="entry name" value="CBS-domain"/>
    <property type="match status" value="1"/>
</dbReference>
<reference evidence="4" key="1">
    <citation type="submission" date="2022-07" db="EMBL/GenBank/DDBJ databases">
        <title>Evaluation of T. orientalis genome assembly methods using nanopore sequencing and analysis of variation between genomes.</title>
        <authorList>
            <person name="Yam J."/>
            <person name="Micallef M.L."/>
            <person name="Liu M."/>
            <person name="Djordjevic S.P."/>
            <person name="Bogema D.R."/>
            <person name="Jenkins C."/>
        </authorList>
    </citation>
    <scope>NUCLEOTIDE SEQUENCE</scope>
    <source>
        <strain evidence="4">Goon Nure</strain>
    </source>
</reference>
<protein>
    <recommendedName>
        <fullName evidence="3">CNNM transmembrane domain-containing protein</fullName>
    </recommendedName>
</protein>
<sequence length="481" mass="53961">MEQWANILATIICSGLSALFSGLTIGYTSLDLFQLHLLSQFVPATKEDIIKQKRARRIIPLRSDPNHLMITLIVCNSMINSLLVLFVGEIFQFAMGFLVSSAIVTFFGEIFPQTVFFRHQLLLCSFFAPLTICLKYILYPITKPISLLLNLIVGKTSEVVYNKQEWKALVDLQRECGGVLSEDEAKLLKACLSLSGIKVESVMTPIDRVFGLDIDSVITVQLIEEIAKAGYSKIPIMDRSKPQSIVSVVLVKDLLLLDTGSSYQLGDLLSAIGKPTFAVDHDFGILTVLSHFKQDPNHIAVVRKVESQTELDPTYKHVGIVTLNDIFHLINQDESGEFVTTSSDSIERSRHRSRIFKILDNLKDPRSFNLNSILAIHPIEDPESVLKIVGVASTKENLEKIREHRTYVIKPQIFLPTQSLTVITKGTVSDEDNKHKFEAPFVINRRKPNLAHENEVFVTLTECHLIQINPDLLLSSTNVPK</sequence>
<evidence type="ECO:0000259" key="3">
    <source>
        <dbReference type="PROSITE" id="PS51846"/>
    </source>
</evidence>
<gene>
    <name evidence="4" type="ORF">MACK_001321</name>
</gene>